<evidence type="ECO:0000313" key="13">
    <source>
        <dbReference type="Proteomes" id="UP000257131"/>
    </source>
</evidence>
<dbReference type="GO" id="GO:0015421">
    <property type="term" value="F:ABC-type oligopeptide transporter activity"/>
    <property type="evidence" value="ECO:0007669"/>
    <property type="project" value="TreeGrafter"/>
</dbReference>
<feature type="transmembrane region" description="Helical" evidence="9">
    <location>
        <begin position="143"/>
        <end position="162"/>
    </location>
</feature>
<dbReference type="SUPFAM" id="SSF52540">
    <property type="entry name" value="P-loop containing nucleoside triphosphate hydrolases"/>
    <property type="match status" value="1"/>
</dbReference>
<dbReference type="SUPFAM" id="SSF90123">
    <property type="entry name" value="ABC transporter transmembrane region"/>
    <property type="match status" value="1"/>
</dbReference>
<evidence type="ECO:0000256" key="3">
    <source>
        <dbReference type="ARBA" id="ARBA00022475"/>
    </source>
</evidence>
<evidence type="ECO:0000259" key="10">
    <source>
        <dbReference type="PROSITE" id="PS50893"/>
    </source>
</evidence>
<dbReference type="InterPro" id="IPR027417">
    <property type="entry name" value="P-loop_NTPase"/>
</dbReference>
<sequence>MTARDTPHTRGLFLWLWRRYLRPHWKLLSVALAFMIVEGSMLGLLSWMMKPMFDRIFVGGDAGAIPLLGLAFFAIFAARGLSGVAQRVLLTRLSELSAAQIRQDLLGHLMRLDGSFHQTHPPGYLMQRIEGDVGALNQVWRTILTGAGRDAVSVVALFAVALGVDWRWTLIACVGAPLVIAPVLFLQRYTRAQARRARDVAAGLSTRLNEIFLGIVPVKLNTLEAYQAARYERLTRRRVLTETRAAAGKAMIPGMIDVMAGLGFMGVLYYGGSEILSGDKTVGDFMSFFTAIGLAFDPVRRLGNIAGVWQTAAASVERIRELLSLTPALSSPARPAPPPEGVPEIALEDVHLAYGDTPALAGATFTAEAGRTTALVGPSGAGKSTVFSLLTRLVDPQSGRVTVGGVPVADLDLADLRRLFSVVTQDALLFDETLRENILLGREDVPPERLREVLDAAHVSDFLPRLSDGLDTPVGPRGSNLSGGQRQRVAIARALLRDTPVLLLDEATSALDTASEKVVQAALDRLTEGRTTLVIAHRLSTVHDADRIVVMEDGRVVETGRHETLLAAGGAYARLHRLQFERPEGAG</sequence>
<feature type="transmembrane region" description="Helical" evidence="9">
    <location>
        <begin position="168"/>
        <end position="186"/>
    </location>
</feature>
<evidence type="ECO:0000256" key="2">
    <source>
        <dbReference type="ARBA" id="ARBA00022448"/>
    </source>
</evidence>
<name>A0A3D9BZ55_9RHOB</name>
<dbReference type="PROSITE" id="PS50929">
    <property type="entry name" value="ABC_TM1F"/>
    <property type="match status" value="1"/>
</dbReference>
<keyword evidence="7 9" id="KW-1133">Transmembrane helix</keyword>
<dbReference type="SMART" id="SM00382">
    <property type="entry name" value="AAA"/>
    <property type="match status" value="1"/>
</dbReference>
<gene>
    <name evidence="12" type="ORF">DRV84_00675</name>
</gene>
<evidence type="ECO:0000259" key="11">
    <source>
        <dbReference type="PROSITE" id="PS50929"/>
    </source>
</evidence>
<feature type="transmembrane region" description="Helical" evidence="9">
    <location>
        <begin position="246"/>
        <end position="270"/>
    </location>
</feature>
<dbReference type="GO" id="GO:0016887">
    <property type="term" value="F:ATP hydrolysis activity"/>
    <property type="evidence" value="ECO:0007669"/>
    <property type="project" value="InterPro"/>
</dbReference>
<dbReference type="GO" id="GO:0005524">
    <property type="term" value="F:ATP binding"/>
    <property type="evidence" value="ECO:0007669"/>
    <property type="project" value="UniProtKB-KW"/>
</dbReference>
<dbReference type="EMBL" id="QOHR01000001">
    <property type="protein sequence ID" value="REC58778.1"/>
    <property type="molecule type" value="Genomic_DNA"/>
</dbReference>
<feature type="transmembrane region" description="Helical" evidence="9">
    <location>
        <begin position="27"/>
        <end position="49"/>
    </location>
</feature>
<dbReference type="GO" id="GO:0005886">
    <property type="term" value="C:plasma membrane"/>
    <property type="evidence" value="ECO:0007669"/>
    <property type="project" value="UniProtKB-SubCell"/>
</dbReference>
<evidence type="ECO:0000256" key="6">
    <source>
        <dbReference type="ARBA" id="ARBA00022840"/>
    </source>
</evidence>
<evidence type="ECO:0000256" key="4">
    <source>
        <dbReference type="ARBA" id="ARBA00022692"/>
    </source>
</evidence>
<reference evidence="12 13" key="1">
    <citation type="journal article" date="2017" name="Int. J. Syst. Evol. Microbiol.">
        <title>Rhodosalinus sediminis gen. nov., sp. nov., isolated from marine saltern.</title>
        <authorList>
            <person name="Guo L.Y."/>
            <person name="Ling S.K."/>
            <person name="Li C.M."/>
            <person name="Chen G.J."/>
            <person name="Du Z.J."/>
        </authorList>
    </citation>
    <scope>NUCLEOTIDE SEQUENCE [LARGE SCALE GENOMIC DNA]</scope>
    <source>
        <strain evidence="12 13">WDN1C137</strain>
    </source>
</reference>
<dbReference type="InterPro" id="IPR011527">
    <property type="entry name" value="ABC1_TM_dom"/>
</dbReference>
<evidence type="ECO:0000256" key="5">
    <source>
        <dbReference type="ARBA" id="ARBA00022741"/>
    </source>
</evidence>
<evidence type="ECO:0000256" key="7">
    <source>
        <dbReference type="ARBA" id="ARBA00022989"/>
    </source>
</evidence>
<feature type="domain" description="ABC transmembrane type-1" evidence="11">
    <location>
        <begin position="30"/>
        <end position="311"/>
    </location>
</feature>
<dbReference type="InterPro" id="IPR036640">
    <property type="entry name" value="ABC1_TM_sf"/>
</dbReference>
<comment type="caution">
    <text evidence="12">The sequence shown here is derived from an EMBL/GenBank/DDBJ whole genome shotgun (WGS) entry which is preliminary data.</text>
</comment>
<dbReference type="Proteomes" id="UP000257131">
    <property type="component" value="Unassembled WGS sequence"/>
</dbReference>
<dbReference type="PROSITE" id="PS00211">
    <property type="entry name" value="ABC_TRANSPORTER_1"/>
    <property type="match status" value="1"/>
</dbReference>
<evidence type="ECO:0000256" key="9">
    <source>
        <dbReference type="SAM" id="Phobius"/>
    </source>
</evidence>
<keyword evidence="13" id="KW-1185">Reference proteome</keyword>
<dbReference type="PANTHER" id="PTHR43394">
    <property type="entry name" value="ATP-DEPENDENT PERMEASE MDL1, MITOCHONDRIAL"/>
    <property type="match status" value="1"/>
</dbReference>
<dbReference type="FunFam" id="3.40.50.300:FF:000221">
    <property type="entry name" value="Multidrug ABC transporter ATP-binding protein"/>
    <property type="match status" value="1"/>
</dbReference>
<protein>
    <submittedName>
        <fullName evidence="12">ABC transporter ATP-binding protein</fullName>
    </submittedName>
</protein>
<dbReference type="InterPro" id="IPR017871">
    <property type="entry name" value="ABC_transporter-like_CS"/>
</dbReference>
<dbReference type="InterPro" id="IPR003593">
    <property type="entry name" value="AAA+_ATPase"/>
</dbReference>
<dbReference type="PROSITE" id="PS50893">
    <property type="entry name" value="ABC_TRANSPORTER_2"/>
    <property type="match status" value="1"/>
</dbReference>
<dbReference type="PANTHER" id="PTHR43394:SF1">
    <property type="entry name" value="ATP-BINDING CASSETTE SUB-FAMILY B MEMBER 10, MITOCHONDRIAL"/>
    <property type="match status" value="1"/>
</dbReference>
<dbReference type="AlphaFoldDB" id="A0A3D9BZ55"/>
<evidence type="ECO:0000256" key="1">
    <source>
        <dbReference type="ARBA" id="ARBA00004651"/>
    </source>
</evidence>
<organism evidence="12 13">
    <name type="scientific">Rhodosalinus sediminis</name>
    <dbReference type="NCBI Taxonomy" id="1940533"/>
    <lineage>
        <taxon>Bacteria</taxon>
        <taxon>Pseudomonadati</taxon>
        <taxon>Pseudomonadota</taxon>
        <taxon>Alphaproteobacteria</taxon>
        <taxon>Rhodobacterales</taxon>
        <taxon>Paracoccaceae</taxon>
        <taxon>Rhodosalinus</taxon>
    </lineage>
</organism>
<keyword evidence="4 9" id="KW-0812">Transmembrane</keyword>
<dbReference type="RefSeq" id="WP_115977821.1">
    <property type="nucleotide sequence ID" value="NZ_QOHR01000001.1"/>
</dbReference>
<dbReference type="Gene3D" id="1.20.1560.10">
    <property type="entry name" value="ABC transporter type 1, transmembrane domain"/>
    <property type="match status" value="1"/>
</dbReference>
<dbReference type="InterPro" id="IPR003439">
    <property type="entry name" value="ABC_transporter-like_ATP-bd"/>
</dbReference>
<dbReference type="Pfam" id="PF00664">
    <property type="entry name" value="ABC_membrane"/>
    <property type="match status" value="1"/>
</dbReference>
<comment type="subcellular location">
    <subcellularLocation>
        <location evidence="1">Cell membrane</location>
        <topology evidence="1">Multi-pass membrane protein</topology>
    </subcellularLocation>
</comment>
<feature type="transmembrane region" description="Helical" evidence="9">
    <location>
        <begin position="55"/>
        <end position="78"/>
    </location>
</feature>
<keyword evidence="3" id="KW-1003">Cell membrane</keyword>
<keyword evidence="5" id="KW-0547">Nucleotide-binding</keyword>
<dbReference type="Pfam" id="PF00005">
    <property type="entry name" value="ABC_tran"/>
    <property type="match status" value="1"/>
</dbReference>
<evidence type="ECO:0000313" key="12">
    <source>
        <dbReference type="EMBL" id="REC58778.1"/>
    </source>
</evidence>
<proteinExistence type="predicted"/>
<feature type="domain" description="ABC transporter" evidence="10">
    <location>
        <begin position="345"/>
        <end position="578"/>
    </location>
</feature>
<evidence type="ECO:0000256" key="8">
    <source>
        <dbReference type="ARBA" id="ARBA00023136"/>
    </source>
</evidence>
<dbReference type="CDD" id="cd18552">
    <property type="entry name" value="ABC_6TM_MsbA_like"/>
    <property type="match status" value="1"/>
</dbReference>
<keyword evidence="2" id="KW-0813">Transport</keyword>
<keyword evidence="8 9" id="KW-0472">Membrane</keyword>
<dbReference type="InterPro" id="IPR039421">
    <property type="entry name" value="Type_1_exporter"/>
</dbReference>
<keyword evidence="6 12" id="KW-0067">ATP-binding</keyword>
<accession>A0A3D9BZ55</accession>
<dbReference type="Gene3D" id="3.40.50.300">
    <property type="entry name" value="P-loop containing nucleotide triphosphate hydrolases"/>
    <property type="match status" value="1"/>
</dbReference>
<dbReference type="OrthoDB" id="9808328at2"/>